<dbReference type="SUPFAM" id="SSF142433">
    <property type="entry name" value="CinA-like"/>
    <property type="match status" value="1"/>
</dbReference>
<dbReference type="Proteomes" id="UP000196560">
    <property type="component" value="Unassembled WGS sequence"/>
</dbReference>
<dbReference type="EMBL" id="NFHO01000001">
    <property type="protein sequence ID" value="OUN44482.1"/>
    <property type="molecule type" value="Genomic_DNA"/>
</dbReference>
<dbReference type="InterPro" id="IPR036653">
    <property type="entry name" value="CinA-like_C"/>
</dbReference>
<sequence>MGDRYEGRAADHRIHALRLAQELVALCSDCSVIVATAESCTAGMVASTIAGVPGASDVLRGGAVTYVNEVKHDLLGVSQDVLDSVGAVSFACACQMAEGARHVFGSSLAVSITGFAGPGGGTAEDPVGTVYIGIASRDGSRAERCHFEGDRDDVRAAACRRACECLLSAAHELQAGGTVSFSFFGE</sequence>
<name>A0A1Y3U6U5_9ACTN</name>
<dbReference type="STRING" id="1118060.GCA_000311845_00985"/>
<proteinExistence type="predicted"/>
<dbReference type="AlphaFoldDB" id="A0A1Y3U6U5"/>
<protein>
    <recommendedName>
        <fullName evidence="1">CinA C-terminal domain-containing protein</fullName>
    </recommendedName>
</protein>
<dbReference type="RefSeq" id="WP_087185614.1">
    <property type="nucleotide sequence ID" value="NZ_NFHO01000001.1"/>
</dbReference>
<comment type="caution">
    <text evidence="2">The sequence shown here is derived from an EMBL/GenBank/DDBJ whole genome shotgun (WGS) entry which is preliminary data.</text>
</comment>
<reference evidence="3" key="1">
    <citation type="submission" date="2017-04" db="EMBL/GenBank/DDBJ databases">
        <title>Function of individual gut microbiota members based on whole genome sequencing of pure cultures obtained from chicken caecum.</title>
        <authorList>
            <person name="Medvecky M."/>
            <person name="Cejkova D."/>
            <person name="Polansky O."/>
            <person name="Karasova D."/>
            <person name="Kubasova T."/>
            <person name="Cizek A."/>
            <person name="Rychlik I."/>
        </authorList>
    </citation>
    <scope>NUCLEOTIDE SEQUENCE [LARGE SCALE GENOMIC DNA]</scope>
    <source>
        <strain evidence="3">An70</strain>
    </source>
</reference>
<evidence type="ECO:0000313" key="2">
    <source>
        <dbReference type="EMBL" id="OUN44482.1"/>
    </source>
</evidence>
<gene>
    <name evidence="2" type="ORF">B5G21_00615</name>
</gene>
<evidence type="ECO:0000259" key="1">
    <source>
        <dbReference type="Pfam" id="PF02464"/>
    </source>
</evidence>
<keyword evidence="3" id="KW-1185">Reference proteome</keyword>
<dbReference type="InterPro" id="IPR008136">
    <property type="entry name" value="CinA_C"/>
</dbReference>
<dbReference type="NCBIfam" id="TIGR00199">
    <property type="entry name" value="PncC_domain"/>
    <property type="match status" value="1"/>
</dbReference>
<evidence type="ECO:0000313" key="3">
    <source>
        <dbReference type="Proteomes" id="UP000196560"/>
    </source>
</evidence>
<feature type="domain" description="CinA C-terminal" evidence="1">
    <location>
        <begin position="19"/>
        <end position="168"/>
    </location>
</feature>
<organism evidence="2 3">
    <name type="scientific">Enorma massiliensis</name>
    <dbReference type="NCBI Taxonomy" id="1472761"/>
    <lineage>
        <taxon>Bacteria</taxon>
        <taxon>Bacillati</taxon>
        <taxon>Actinomycetota</taxon>
        <taxon>Coriobacteriia</taxon>
        <taxon>Coriobacteriales</taxon>
        <taxon>Coriobacteriaceae</taxon>
        <taxon>Enorma</taxon>
    </lineage>
</organism>
<dbReference type="Gene3D" id="3.90.950.20">
    <property type="entry name" value="CinA-like"/>
    <property type="match status" value="1"/>
</dbReference>
<dbReference type="eggNOG" id="COG1546">
    <property type="taxonomic scope" value="Bacteria"/>
</dbReference>
<dbReference type="Pfam" id="PF02464">
    <property type="entry name" value="CinA"/>
    <property type="match status" value="1"/>
</dbReference>
<accession>A0A1Y3U6U5</accession>